<gene>
    <name evidence="1" type="ORF">S06H3_60958</name>
</gene>
<dbReference type="Pfam" id="PF13277">
    <property type="entry name" value="YmdB"/>
    <property type="match status" value="1"/>
</dbReference>
<dbReference type="EMBL" id="BARV01039863">
    <property type="protein sequence ID" value="GAI48581.1"/>
    <property type="molecule type" value="Genomic_DNA"/>
</dbReference>
<reference evidence="1" key="1">
    <citation type="journal article" date="2014" name="Front. Microbiol.">
        <title>High frequency of phylogenetically diverse reductive dehalogenase-homologous genes in deep subseafloor sedimentary metagenomes.</title>
        <authorList>
            <person name="Kawai M."/>
            <person name="Futagami T."/>
            <person name="Toyoda A."/>
            <person name="Takaki Y."/>
            <person name="Nishi S."/>
            <person name="Hori S."/>
            <person name="Arai W."/>
            <person name="Tsubouchi T."/>
            <person name="Morono Y."/>
            <person name="Uchiyama I."/>
            <person name="Ito T."/>
            <person name="Fujiyama A."/>
            <person name="Inagaki F."/>
            <person name="Takami H."/>
        </authorList>
    </citation>
    <scope>NUCLEOTIDE SEQUENCE</scope>
    <source>
        <strain evidence="1">Expedition CK06-06</strain>
    </source>
</reference>
<comment type="caution">
    <text evidence="1">The sequence shown here is derived from an EMBL/GenBank/DDBJ whole genome shotgun (WGS) entry which is preliminary data.</text>
</comment>
<sequence>MTGPLDSVIGDDAEAVIQRFLTGIHHRLSVGKGKTALNAIMVEIDDGTGRAKSIERIYREVD</sequence>
<dbReference type="SUPFAM" id="SSF56300">
    <property type="entry name" value="Metallo-dependent phosphatases"/>
    <property type="match status" value="1"/>
</dbReference>
<dbReference type="Gene3D" id="3.60.21.10">
    <property type="match status" value="1"/>
</dbReference>
<dbReference type="InterPro" id="IPR005235">
    <property type="entry name" value="YmdB-like"/>
</dbReference>
<proteinExistence type="predicted"/>
<name>X1Q1G5_9ZZZZ</name>
<dbReference type="InterPro" id="IPR029052">
    <property type="entry name" value="Metallo-depent_PP-like"/>
</dbReference>
<dbReference type="PANTHER" id="PTHR36303">
    <property type="entry name" value="2',3'-CYCLIC-NUCLEOTIDE 2'-PHOSPHODIESTERASE"/>
    <property type="match status" value="1"/>
</dbReference>
<dbReference type="AlphaFoldDB" id="X1Q1G5"/>
<protein>
    <submittedName>
        <fullName evidence="1">Uncharacterized protein</fullName>
    </submittedName>
</protein>
<accession>X1Q1G5</accession>
<dbReference type="PANTHER" id="PTHR36303:SF1">
    <property type="entry name" value="2',3'-CYCLIC-NUCLEOTIDE 2'-PHOSPHODIESTERASE"/>
    <property type="match status" value="1"/>
</dbReference>
<dbReference type="GO" id="GO:0004113">
    <property type="term" value="F:2',3'-cyclic-nucleotide 3'-phosphodiesterase activity"/>
    <property type="evidence" value="ECO:0007669"/>
    <property type="project" value="TreeGrafter"/>
</dbReference>
<evidence type="ECO:0000313" key="1">
    <source>
        <dbReference type="EMBL" id="GAI48581.1"/>
    </source>
</evidence>
<organism evidence="1">
    <name type="scientific">marine sediment metagenome</name>
    <dbReference type="NCBI Taxonomy" id="412755"/>
    <lineage>
        <taxon>unclassified sequences</taxon>
        <taxon>metagenomes</taxon>
        <taxon>ecological metagenomes</taxon>
    </lineage>
</organism>